<dbReference type="EMBL" id="CABDUW010000657">
    <property type="protein sequence ID" value="VTJ73013.1"/>
    <property type="molecule type" value="Genomic_DNA"/>
</dbReference>
<feature type="domain" description="Potassium channel voltage dependent KCNQ C-terminal" evidence="2">
    <location>
        <begin position="1"/>
        <end position="81"/>
    </location>
</feature>
<dbReference type="Pfam" id="PF03520">
    <property type="entry name" value="KCNQ_channel"/>
    <property type="match status" value="1"/>
</dbReference>
<evidence type="ECO:0000313" key="3">
    <source>
        <dbReference type="EMBL" id="VTJ73013.1"/>
    </source>
</evidence>
<feature type="non-terminal residue" evidence="3">
    <location>
        <position position="1"/>
    </location>
</feature>
<dbReference type="AlphaFoldDB" id="A0A5E4BTS3"/>
<evidence type="ECO:0000256" key="1">
    <source>
        <dbReference type="SAM" id="MobiDB-lite"/>
    </source>
</evidence>
<accession>A0A5E4BTS3</accession>
<keyword evidence="4" id="KW-1185">Reference proteome</keyword>
<dbReference type="GO" id="GO:0005249">
    <property type="term" value="F:voltage-gated potassium channel activity"/>
    <property type="evidence" value="ECO:0007669"/>
    <property type="project" value="InterPro"/>
</dbReference>
<organism evidence="3 4">
    <name type="scientific">Marmota monax</name>
    <name type="common">Woodchuck</name>
    <dbReference type="NCBI Taxonomy" id="9995"/>
    <lineage>
        <taxon>Eukaryota</taxon>
        <taxon>Metazoa</taxon>
        <taxon>Chordata</taxon>
        <taxon>Craniata</taxon>
        <taxon>Vertebrata</taxon>
        <taxon>Euteleostomi</taxon>
        <taxon>Mammalia</taxon>
        <taxon>Eutheria</taxon>
        <taxon>Euarchontoglires</taxon>
        <taxon>Glires</taxon>
        <taxon>Rodentia</taxon>
        <taxon>Sciuromorpha</taxon>
        <taxon>Sciuridae</taxon>
        <taxon>Xerinae</taxon>
        <taxon>Marmotini</taxon>
        <taxon>Marmota</taxon>
    </lineage>
</organism>
<name>A0A5E4BTS3_MARMO</name>
<dbReference type="InterPro" id="IPR013821">
    <property type="entry name" value="K_chnl_volt-dep_KCNQ_C"/>
</dbReference>
<dbReference type="GO" id="GO:0016020">
    <property type="term" value="C:membrane"/>
    <property type="evidence" value="ECO:0007669"/>
    <property type="project" value="InterPro"/>
</dbReference>
<comment type="caution">
    <text evidence="3">The sequence shown here is derived from an EMBL/GenBank/DDBJ whole genome shotgun (WGS) entry which is preliminary data.</text>
</comment>
<gene>
    <name evidence="3" type="ORF">MONAX_5E035170</name>
</gene>
<feature type="compositionally biased region" description="Polar residues" evidence="1">
    <location>
        <begin position="20"/>
        <end position="33"/>
    </location>
</feature>
<reference evidence="3" key="1">
    <citation type="submission" date="2019-04" db="EMBL/GenBank/DDBJ databases">
        <authorList>
            <person name="Alioto T."/>
            <person name="Alioto T."/>
        </authorList>
    </citation>
    <scope>NUCLEOTIDE SEQUENCE [LARGE SCALE GENOMIC DNA]</scope>
</reference>
<evidence type="ECO:0000313" key="4">
    <source>
        <dbReference type="Proteomes" id="UP000335636"/>
    </source>
</evidence>
<dbReference type="Proteomes" id="UP000335636">
    <property type="component" value="Unassembled WGS sequence"/>
</dbReference>
<dbReference type="PRINTS" id="PR01462">
    <property type="entry name" value="KCNQ3CHANNEL"/>
</dbReference>
<sequence length="148" mass="16934">IDMIFTPGPPSTLKHKKSQKGTTLTYPSQQSPRNKPYVARTSTLEMEDQSMIGKFIKVQREDHDMGKKLYFLVNMHMQHMEWLQVHITGYYPTKGTSSTAEGEKKEDNRYSVLKTIICNYSETGAPDRPNSFHQVPIDKVGPYGDFCT</sequence>
<proteinExistence type="predicted"/>
<feature type="region of interest" description="Disordered" evidence="1">
    <location>
        <begin position="1"/>
        <end position="35"/>
    </location>
</feature>
<dbReference type="InterPro" id="IPR003948">
    <property type="entry name" value="K_chnl_volt-dep_KCNQ3"/>
</dbReference>
<protein>
    <recommendedName>
        <fullName evidence="2">Potassium channel voltage dependent KCNQ C-terminal domain-containing protein</fullName>
    </recommendedName>
</protein>
<evidence type="ECO:0000259" key="2">
    <source>
        <dbReference type="Pfam" id="PF03520"/>
    </source>
</evidence>